<keyword evidence="3" id="KW-1185">Reference proteome</keyword>
<evidence type="ECO:0000313" key="2">
    <source>
        <dbReference type="EMBL" id="GLK50437.1"/>
    </source>
</evidence>
<dbReference type="Proteomes" id="UP001143509">
    <property type="component" value="Unassembled WGS sequence"/>
</dbReference>
<comment type="caution">
    <text evidence="2">The sequence shown here is derived from an EMBL/GenBank/DDBJ whole genome shotgun (WGS) entry which is preliminary data.</text>
</comment>
<name>A0ABQ5TC76_9CAUL</name>
<protein>
    <submittedName>
        <fullName evidence="2">Uncharacterized protein</fullName>
    </submittedName>
</protein>
<organism evidence="2 3">
    <name type="scientific">Brevundimonas intermedia</name>
    <dbReference type="NCBI Taxonomy" id="74315"/>
    <lineage>
        <taxon>Bacteria</taxon>
        <taxon>Pseudomonadati</taxon>
        <taxon>Pseudomonadota</taxon>
        <taxon>Alphaproteobacteria</taxon>
        <taxon>Caulobacterales</taxon>
        <taxon>Caulobacteraceae</taxon>
        <taxon>Brevundimonas</taxon>
    </lineage>
</organism>
<feature type="region of interest" description="Disordered" evidence="1">
    <location>
        <begin position="1"/>
        <end position="22"/>
    </location>
</feature>
<reference evidence="2" key="1">
    <citation type="journal article" date="2014" name="Int. J. Syst. Evol. Microbiol.">
        <title>Complete genome of a new Firmicutes species belonging to the dominant human colonic microbiota ('Ruminococcus bicirculans') reveals two chromosomes and a selective capacity to utilize plant glucans.</title>
        <authorList>
            <consortium name="NISC Comparative Sequencing Program"/>
            <person name="Wegmann U."/>
            <person name="Louis P."/>
            <person name="Goesmann A."/>
            <person name="Henrissat B."/>
            <person name="Duncan S.H."/>
            <person name="Flint H.J."/>
        </authorList>
    </citation>
    <scope>NUCLEOTIDE SEQUENCE</scope>
    <source>
        <strain evidence="2">VKM B-1499</strain>
    </source>
</reference>
<dbReference type="EMBL" id="BSFD01000011">
    <property type="protein sequence ID" value="GLK50437.1"/>
    <property type="molecule type" value="Genomic_DNA"/>
</dbReference>
<accession>A0ABQ5TC76</accession>
<proteinExistence type="predicted"/>
<gene>
    <name evidence="2" type="ORF">GCM10017620_34110</name>
</gene>
<feature type="compositionally biased region" description="Polar residues" evidence="1">
    <location>
        <begin position="11"/>
        <end position="22"/>
    </location>
</feature>
<sequence length="55" mass="5425">MTAGRGLGDEATTQTGAGARSTSCAHVGAAAEITHAAAAAIKNRLMPKSPWSSDA</sequence>
<evidence type="ECO:0000256" key="1">
    <source>
        <dbReference type="SAM" id="MobiDB-lite"/>
    </source>
</evidence>
<evidence type="ECO:0000313" key="3">
    <source>
        <dbReference type="Proteomes" id="UP001143509"/>
    </source>
</evidence>
<reference evidence="2" key="2">
    <citation type="submission" date="2023-01" db="EMBL/GenBank/DDBJ databases">
        <authorList>
            <person name="Sun Q."/>
            <person name="Evtushenko L."/>
        </authorList>
    </citation>
    <scope>NUCLEOTIDE SEQUENCE</scope>
    <source>
        <strain evidence="2">VKM B-1499</strain>
    </source>
</reference>